<dbReference type="EMBL" id="KZ107857">
    <property type="protein sequence ID" value="OSS44511.1"/>
    <property type="molecule type" value="Genomic_DNA"/>
</dbReference>
<dbReference type="Proteomes" id="UP000193240">
    <property type="component" value="Unassembled WGS sequence"/>
</dbReference>
<proteinExistence type="predicted"/>
<name>A0A1Y2LKV3_EPING</name>
<evidence type="ECO:0000313" key="3">
    <source>
        <dbReference type="Proteomes" id="UP000193240"/>
    </source>
</evidence>
<protein>
    <submittedName>
        <fullName evidence="2">Uncharacterized protein</fullName>
    </submittedName>
</protein>
<gene>
    <name evidence="2" type="ORF">B5807_10917</name>
</gene>
<dbReference type="AlphaFoldDB" id="A0A1Y2LKV3"/>
<evidence type="ECO:0000256" key="1">
    <source>
        <dbReference type="SAM" id="MobiDB-lite"/>
    </source>
</evidence>
<organism evidence="2 3">
    <name type="scientific">Epicoccum nigrum</name>
    <name type="common">Soil fungus</name>
    <name type="synonym">Epicoccum purpurascens</name>
    <dbReference type="NCBI Taxonomy" id="105696"/>
    <lineage>
        <taxon>Eukaryota</taxon>
        <taxon>Fungi</taxon>
        <taxon>Dikarya</taxon>
        <taxon>Ascomycota</taxon>
        <taxon>Pezizomycotina</taxon>
        <taxon>Dothideomycetes</taxon>
        <taxon>Pleosporomycetidae</taxon>
        <taxon>Pleosporales</taxon>
        <taxon>Pleosporineae</taxon>
        <taxon>Didymellaceae</taxon>
        <taxon>Epicoccum</taxon>
    </lineage>
</organism>
<reference evidence="2 3" key="1">
    <citation type="journal article" date="2017" name="Genome Announc.">
        <title>Genome sequence of the saprophytic ascomycete Epicoccum nigrum ICMP 19927 strain isolated from New Zealand.</title>
        <authorList>
            <person name="Fokin M."/>
            <person name="Fleetwood D."/>
            <person name="Weir B.S."/>
            <person name="Villas-Boas S.G."/>
        </authorList>
    </citation>
    <scope>NUCLEOTIDE SEQUENCE [LARGE SCALE GENOMIC DNA]</scope>
    <source>
        <strain evidence="2 3">ICMP 19927</strain>
    </source>
</reference>
<feature type="compositionally biased region" description="Basic and acidic residues" evidence="1">
    <location>
        <begin position="107"/>
        <end position="117"/>
    </location>
</feature>
<feature type="region of interest" description="Disordered" evidence="1">
    <location>
        <begin position="87"/>
        <end position="131"/>
    </location>
</feature>
<dbReference type="InParanoid" id="A0A1Y2LKV3"/>
<accession>A0A1Y2LKV3</accession>
<evidence type="ECO:0000313" key="2">
    <source>
        <dbReference type="EMBL" id="OSS44511.1"/>
    </source>
</evidence>
<sequence length="131" mass="14362">MEVFGSAMRLVLKKDLKTDATVFLAELLSVSVPSRILDNRVIRPSESLQACVRRSEARPSPSPSHFSLCSALLACIRSAPQRLFPHPSTAQTPWLGAADPPSTHLVSLRDSDSHPPCEARTPAQHARTAWR</sequence>
<keyword evidence="3" id="KW-1185">Reference proteome</keyword>